<dbReference type="InParanoid" id="A0A2K2D9S8"/>
<keyword evidence="3" id="KW-1185">Reference proteome</keyword>
<dbReference type="EMBL" id="CM000881">
    <property type="protein sequence ID" value="PNT71029.1"/>
    <property type="molecule type" value="Genomic_DNA"/>
</dbReference>
<dbReference type="Proteomes" id="UP000008810">
    <property type="component" value="Chromosome 2"/>
</dbReference>
<proteinExistence type="predicted"/>
<dbReference type="EnsemblPlants" id="PNT71029">
    <property type="protein sequence ID" value="PNT71029"/>
    <property type="gene ID" value="BRADI_2g21942v3"/>
</dbReference>
<evidence type="ECO:0000313" key="1">
    <source>
        <dbReference type="EMBL" id="PNT71029.1"/>
    </source>
</evidence>
<accession>A0A2K2D9S8</accession>
<reference evidence="1 2" key="1">
    <citation type="journal article" date="2010" name="Nature">
        <title>Genome sequencing and analysis of the model grass Brachypodium distachyon.</title>
        <authorList>
            <consortium name="International Brachypodium Initiative"/>
        </authorList>
    </citation>
    <scope>NUCLEOTIDE SEQUENCE [LARGE SCALE GENOMIC DNA]</scope>
    <source>
        <strain evidence="1 2">Bd21</strain>
    </source>
</reference>
<reference evidence="2" key="3">
    <citation type="submission" date="2018-08" db="UniProtKB">
        <authorList>
            <consortium name="EnsemblPlants"/>
        </authorList>
    </citation>
    <scope>IDENTIFICATION</scope>
    <source>
        <strain evidence="2">cv. Bd21</strain>
    </source>
</reference>
<protein>
    <submittedName>
        <fullName evidence="1 2">Uncharacterized protein</fullName>
    </submittedName>
</protein>
<name>A0A2K2D9S8_BRADI</name>
<dbReference type="Gramene" id="PNT71029">
    <property type="protein sequence ID" value="PNT71029"/>
    <property type="gene ID" value="BRADI_2g21942v3"/>
</dbReference>
<sequence>MSRRRGFTGECGESMMSWLQDLHNGGSSNSSTQIPCEFDGEEATYVGYSTYHQHLVTTHSGQPRR</sequence>
<evidence type="ECO:0000313" key="2">
    <source>
        <dbReference type="EnsemblPlants" id="PNT71029"/>
    </source>
</evidence>
<gene>
    <name evidence="1" type="ORF">BRADI_2g21942v3</name>
</gene>
<organism evidence="1">
    <name type="scientific">Brachypodium distachyon</name>
    <name type="common">Purple false brome</name>
    <name type="synonym">Trachynia distachya</name>
    <dbReference type="NCBI Taxonomy" id="15368"/>
    <lineage>
        <taxon>Eukaryota</taxon>
        <taxon>Viridiplantae</taxon>
        <taxon>Streptophyta</taxon>
        <taxon>Embryophyta</taxon>
        <taxon>Tracheophyta</taxon>
        <taxon>Spermatophyta</taxon>
        <taxon>Magnoliopsida</taxon>
        <taxon>Liliopsida</taxon>
        <taxon>Poales</taxon>
        <taxon>Poaceae</taxon>
        <taxon>BOP clade</taxon>
        <taxon>Pooideae</taxon>
        <taxon>Stipodae</taxon>
        <taxon>Brachypodieae</taxon>
        <taxon>Brachypodium</taxon>
    </lineage>
</organism>
<evidence type="ECO:0000313" key="3">
    <source>
        <dbReference type="Proteomes" id="UP000008810"/>
    </source>
</evidence>
<reference evidence="1" key="2">
    <citation type="submission" date="2017-06" db="EMBL/GenBank/DDBJ databases">
        <title>WGS assembly of Brachypodium distachyon.</title>
        <authorList>
            <consortium name="The International Brachypodium Initiative"/>
            <person name="Lucas S."/>
            <person name="Harmon-Smith M."/>
            <person name="Lail K."/>
            <person name="Tice H."/>
            <person name="Grimwood J."/>
            <person name="Bruce D."/>
            <person name="Barry K."/>
            <person name="Shu S."/>
            <person name="Lindquist E."/>
            <person name="Wang M."/>
            <person name="Pitluck S."/>
            <person name="Vogel J.P."/>
            <person name="Garvin D.F."/>
            <person name="Mockler T.C."/>
            <person name="Schmutz J."/>
            <person name="Rokhsar D."/>
            <person name="Bevan M.W."/>
        </authorList>
    </citation>
    <scope>NUCLEOTIDE SEQUENCE</scope>
    <source>
        <strain evidence="1">Bd21</strain>
    </source>
</reference>
<dbReference type="AlphaFoldDB" id="A0A2K2D9S8"/>